<dbReference type="NCBIfam" id="TIGR01362">
    <property type="entry name" value="KDO8P_synth"/>
    <property type="match status" value="1"/>
</dbReference>
<organism evidence="8 9">
    <name type="scientific">Diacronema lutheri</name>
    <name type="common">Unicellular marine alga</name>
    <name type="synonym">Monochrysis lutheri</name>
    <dbReference type="NCBI Taxonomy" id="2081491"/>
    <lineage>
        <taxon>Eukaryota</taxon>
        <taxon>Haptista</taxon>
        <taxon>Haptophyta</taxon>
        <taxon>Pavlovophyceae</taxon>
        <taxon>Pavlovales</taxon>
        <taxon>Pavlovaceae</taxon>
        <taxon>Diacronema</taxon>
    </lineage>
</organism>
<dbReference type="GO" id="GO:0008676">
    <property type="term" value="F:3-deoxy-8-phosphooctulonate synthase activity"/>
    <property type="evidence" value="ECO:0007669"/>
    <property type="project" value="UniProtKB-EC"/>
</dbReference>
<dbReference type="InterPro" id="IPR006269">
    <property type="entry name" value="KDO8P_synthase"/>
</dbReference>
<dbReference type="OMA" id="FGYHNLV"/>
<keyword evidence="4" id="KW-0963">Cytoplasm</keyword>
<evidence type="ECO:0000256" key="4">
    <source>
        <dbReference type="ARBA" id="ARBA00022490"/>
    </source>
</evidence>
<evidence type="ECO:0000313" key="9">
    <source>
        <dbReference type="Proteomes" id="UP000751190"/>
    </source>
</evidence>
<dbReference type="OrthoDB" id="2013945at2759"/>
<dbReference type="InterPro" id="IPR013785">
    <property type="entry name" value="Aldolase_TIM"/>
</dbReference>
<proteinExistence type="inferred from homology"/>
<dbReference type="Gene3D" id="3.20.20.70">
    <property type="entry name" value="Aldolase class I"/>
    <property type="match status" value="1"/>
</dbReference>
<comment type="catalytic activity">
    <reaction evidence="6">
        <text>D-arabinose 5-phosphate + phosphoenolpyruvate + H2O = 3-deoxy-alpha-D-manno-2-octulosonate-8-phosphate + phosphate</text>
        <dbReference type="Rhea" id="RHEA:14053"/>
        <dbReference type="ChEBI" id="CHEBI:15377"/>
        <dbReference type="ChEBI" id="CHEBI:43474"/>
        <dbReference type="ChEBI" id="CHEBI:57693"/>
        <dbReference type="ChEBI" id="CHEBI:58702"/>
        <dbReference type="ChEBI" id="CHEBI:85985"/>
        <dbReference type="EC" id="2.5.1.55"/>
    </reaction>
</comment>
<gene>
    <name evidence="8" type="ORF">KFE25_013695</name>
</gene>
<dbReference type="InterPro" id="IPR006218">
    <property type="entry name" value="DAHP1/KDSA"/>
</dbReference>
<keyword evidence="5" id="KW-0808">Transferase</keyword>
<protein>
    <recommendedName>
        <fullName evidence="3">3-deoxy-8-phosphooctulonate synthase</fullName>
        <ecNumber evidence="3">2.5.1.55</ecNumber>
    </recommendedName>
</protein>
<evidence type="ECO:0000259" key="7">
    <source>
        <dbReference type="Pfam" id="PF00793"/>
    </source>
</evidence>
<dbReference type="EMBL" id="JAGTXO010000004">
    <property type="protein sequence ID" value="KAG8468612.1"/>
    <property type="molecule type" value="Genomic_DNA"/>
</dbReference>
<dbReference type="NCBIfam" id="NF003543">
    <property type="entry name" value="PRK05198.1"/>
    <property type="match status" value="1"/>
</dbReference>
<evidence type="ECO:0000256" key="1">
    <source>
        <dbReference type="ARBA" id="ARBA00004496"/>
    </source>
</evidence>
<evidence type="ECO:0000313" key="8">
    <source>
        <dbReference type="EMBL" id="KAG8468612.1"/>
    </source>
</evidence>
<evidence type="ECO:0000256" key="2">
    <source>
        <dbReference type="ARBA" id="ARBA00010499"/>
    </source>
</evidence>
<comment type="similarity">
    <text evidence="2">Belongs to the KdsA family.</text>
</comment>
<evidence type="ECO:0000256" key="5">
    <source>
        <dbReference type="ARBA" id="ARBA00022679"/>
    </source>
</evidence>
<evidence type="ECO:0000256" key="6">
    <source>
        <dbReference type="ARBA" id="ARBA00049112"/>
    </source>
</evidence>
<evidence type="ECO:0000256" key="3">
    <source>
        <dbReference type="ARBA" id="ARBA00012693"/>
    </source>
</evidence>
<comment type="caution">
    <text evidence="8">The sequence shown here is derived from an EMBL/GenBank/DDBJ whole genome shotgun (WGS) entry which is preliminary data.</text>
</comment>
<accession>A0A8J5XUA6</accession>
<sequence>MAALFARLRGASPFFLISGPCALESLEHALRMSDALATLSTRTGVPLVYKTSFDKANRTSASSPRGLGLDDSLRAFEAIKRASGLPVLTDVHECWQVKPVASVVDVLQIPAFLCRQTDLLVAAGASGLPVNVKKGQFASAAVMGHAASKLQQAGCEHVLLTERGTTFGYDDLVVDCRNLERMREAAPDALIVMDATHAVQSPPTVGAATTGGGRRFVPTVARMAAAVGVDGFFLETHDRPEQALSDAAVQWPLDQLEPLVRELAAIAAASRGRRAR</sequence>
<comment type="subcellular location">
    <subcellularLocation>
        <location evidence="1">Cytoplasm</location>
    </subcellularLocation>
</comment>
<reference evidence="8" key="1">
    <citation type="submission" date="2021-05" db="EMBL/GenBank/DDBJ databases">
        <title>The genome of the haptophyte Pavlova lutheri (Diacronema luteri, Pavlovales) - a model for lipid biosynthesis in eukaryotic algae.</title>
        <authorList>
            <person name="Hulatt C.J."/>
            <person name="Posewitz M.C."/>
        </authorList>
    </citation>
    <scope>NUCLEOTIDE SEQUENCE</scope>
    <source>
        <strain evidence="8">NIVA-4/92</strain>
    </source>
</reference>
<feature type="domain" description="DAHP synthetase I/KDSA" evidence="7">
    <location>
        <begin position="12"/>
        <end position="257"/>
    </location>
</feature>
<dbReference type="EC" id="2.5.1.55" evidence="3"/>
<dbReference type="SUPFAM" id="SSF51569">
    <property type="entry name" value="Aldolase"/>
    <property type="match status" value="1"/>
</dbReference>
<dbReference type="PANTHER" id="PTHR21057">
    <property type="entry name" value="PHOSPHO-2-DEHYDRO-3-DEOXYHEPTONATE ALDOLASE"/>
    <property type="match status" value="1"/>
</dbReference>
<keyword evidence="9" id="KW-1185">Reference proteome</keyword>
<dbReference type="GO" id="GO:0005737">
    <property type="term" value="C:cytoplasm"/>
    <property type="evidence" value="ECO:0007669"/>
    <property type="project" value="UniProtKB-SubCell"/>
</dbReference>
<dbReference type="Pfam" id="PF00793">
    <property type="entry name" value="DAHP_synth_1"/>
    <property type="match status" value="1"/>
</dbReference>
<name>A0A8J5XUA6_DIALT</name>
<dbReference type="Proteomes" id="UP000751190">
    <property type="component" value="Unassembled WGS sequence"/>
</dbReference>
<dbReference type="AlphaFoldDB" id="A0A8J5XUA6"/>